<dbReference type="Proteomes" id="UP000728185">
    <property type="component" value="Unassembled WGS sequence"/>
</dbReference>
<keyword evidence="3" id="KW-1185">Reference proteome</keyword>
<comment type="caution">
    <text evidence="2">The sequence shown here is derived from an EMBL/GenBank/DDBJ whole genome shotgun (WGS) entry which is preliminary data.</text>
</comment>
<accession>A0A8E0S7Y2</accession>
<evidence type="ECO:0000256" key="1">
    <source>
        <dbReference type="SAM" id="MobiDB-lite"/>
    </source>
</evidence>
<name>A0A8E0S7Y2_9TREM</name>
<evidence type="ECO:0000313" key="2">
    <source>
        <dbReference type="EMBL" id="KAA0199020.1"/>
    </source>
</evidence>
<organism evidence="2 3">
    <name type="scientific">Fasciolopsis buskii</name>
    <dbReference type="NCBI Taxonomy" id="27845"/>
    <lineage>
        <taxon>Eukaryota</taxon>
        <taxon>Metazoa</taxon>
        <taxon>Spiralia</taxon>
        <taxon>Lophotrochozoa</taxon>
        <taxon>Platyhelminthes</taxon>
        <taxon>Trematoda</taxon>
        <taxon>Digenea</taxon>
        <taxon>Plagiorchiida</taxon>
        <taxon>Echinostomata</taxon>
        <taxon>Echinostomatoidea</taxon>
        <taxon>Fasciolidae</taxon>
        <taxon>Fasciolopsis</taxon>
    </lineage>
</organism>
<gene>
    <name evidence="2" type="ORF">FBUS_00361</name>
</gene>
<feature type="compositionally biased region" description="Polar residues" evidence="1">
    <location>
        <begin position="12"/>
        <end position="32"/>
    </location>
</feature>
<protein>
    <submittedName>
        <fullName evidence="2">Uncharacterized protein</fullName>
    </submittedName>
</protein>
<feature type="compositionally biased region" description="Polar residues" evidence="1">
    <location>
        <begin position="39"/>
        <end position="52"/>
    </location>
</feature>
<reference evidence="2" key="1">
    <citation type="submission" date="2019-05" db="EMBL/GenBank/DDBJ databases">
        <title>Annotation for the trematode Fasciolopsis buski.</title>
        <authorList>
            <person name="Choi Y.-J."/>
        </authorList>
    </citation>
    <scope>NUCLEOTIDE SEQUENCE</scope>
    <source>
        <strain evidence="2">HT</strain>
        <tissue evidence="2">Whole worm</tissue>
    </source>
</reference>
<evidence type="ECO:0000313" key="3">
    <source>
        <dbReference type="Proteomes" id="UP000728185"/>
    </source>
</evidence>
<sequence>MECDLNGDSGDAMNSTTSASDRSALQANVPQSRSREEICTSSRGHNEPTATIRSRSSSMGMLRLGRMMPKIPRRERMRNALKLWRLRKRWEKEYDKER</sequence>
<feature type="region of interest" description="Disordered" evidence="1">
    <location>
        <begin position="1"/>
        <end position="55"/>
    </location>
</feature>
<proteinExistence type="predicted"/>
<dbReference type="OrthoDB" id="10519105at2759"/>
<dbReference type="EMBL" id="LUCM01001374">
    <property type="protein sequence ID" value="KAA0199020.1"/>
    <property type="molecule type" value="Genomic_DNA"/>
</dbReference>
<dbReference type="AlphaFoldDB" id="A0A8E0S7Y2"/>